<dbReference type="GO" id="GO:0005975">
    <property type="term" value="P:carbohydrate metabolic process"/>
    <property type="evidence" value="ECO:0007669"/>
    <property type="project" value="InterPro"/>
</dbReference>
<evidence type="ECO:0000256" key="1">
    <source>
        <dbReference type="ARBA" id="ARBA00004191"/>
    </source>
</evidence>
<accession>A0A2P6SN89</accession>
<proteinExistence type="inferred from homology"/>
<dbReference type="InterPro" id="IPR051801">
    <property type="entry name" value="GH28_Enzymes"/>
</dbReference>
<keyword evidence="8" id="KW-1185">Reference proteome</keyword>
<keyword evidence="3" id="KW-0134">Cell wall</keyword>
<evidence type="ECO:0000256" key="4">
    <source>
        <dbReference type="ARBA" id="ARBA00022801"/>
    </source>
</evidence>
<sequence length="176" mass="19067">MRAVDKLSQYASNGGAQLIVPPGKWLTGSFNLTSYFTLFLHNDGVILGSQGRGRDAPGGRRINLVFGSNLTDVVTMAPLMDKVFLGGTTIYILYLFACRCGLHSRIICSNITIQSLTILAPFNVLNTDGINPDSCSQTRIEDCYIVSGDDCIAVKSGWDQDGINFACQPTNRASSY</sequence>
<comment type="subcellular location">
    <subcellularLocation>
        <location evidence="1">Secreted</location>
        <location evidence="1">Cell wall</location>
    </subcellularLocation>
</comment>
<dbReference type="Pfam" id="PF00295">
    <property type="entry name" value="Glyco_hydro_28"/>
    <property type="match status" value="1"/>
</dbReference>
<dbReference type="InterPro" id="IPR000743">
    <property type="entry name" value="Glyco_hydro_28"/>
</dbReference>
<comment type="caution">
    <text evidence="7">The sequence shown here is derived from an EMBL/GenBank/DDBJ whole genome shotgun (WGS) entry which is preliminary data.</text>
</comment>
<evidence type="ECO:0000256" key="5">
    <source>
        <dbReference type="ARBA" id="ARBA00023295"/>
    </source>
</evidence>
<keyword evidence="4 6" id="KW-0378">Hydrolase</keyword>
<dbReference type="Gene3D" id="2.160.20.10">
    <property type="entry name" value="Single-stranded right-handed beta-helix, Pectin lyase-like"/>
    <property type="match status" value="2"/>
</dbReference>
<evidence type="ECO:0000313" key="8">
    <source>
        <dbReference type="Proteomes" id="UP000238479"/>
    </source>
</evidence>
<dbReference type="STRING" id="74649.A0A2P6SN89"/>
<dbReference type="AlphaFoldDB" id="A0A2P6SN89"/>
<keyword evidence="3" id="KW-0964">Secreted</keyword>
<reference evidence="7 8" key="1">
    <citation type="journal article" date="2018" name="Nat. Genet.">
        <title>The Rosa genome provides new insights in the design of modern roses.</title>
        <authorList>
            <person name="Bendahmane M."/>
        </authorList>
    </citation>
    <scope>NUCLEOTIDE SEQUENCE [LARGE SCALE GENOMIC DNA]</scope>
    <source>
        <strain evidence="8">cv. Old Blush</strain>
    </source>
</reference>
<dbReference type="InterPro" id="IPR012334">
    <property type="entry name" value="Pectin_lyas_fold"/>
</dbReference>
<comment type="similarity">
    <text evidence="2 6">Belongs to the glycosyl hydrolase 28 family.</text>
</comment>
<dbReference type="PANTHER" id="PTHR31339">
    <property type="entry name" value="PECTIN LYASE-RELATED"/>
    <property type="match status" value="1"/>
</dbReference>
<evidence type="ECO:0000256" key="2">
    <source>
        <dbReference type="ARBA" id="ARBA00008834"/>
    </source>
</evidence>
<dbReference type="EMBL" id="PDCK01000039">
    <property type="protein sequence ID" value="PRQ60174.1"/>
    <property type="molecule type" value="Genomic_DNA"/>
</dbReference>
<organism evidence="7 8">
    <name type="scientific">Rosa chinensis</name>
    <name type="common">China rose</name>
    <dbReference type="NCBI Taxonomy" id="74649"/>
    <lineage>
        <taxon>Eukaryota</taxon>
        <taxon>Viridiplantae</taxon>
        <taxon>Streptophyta</taxon>
        <taxon>Embryophyta</taxon>
        <taxon>Tracheophyta</taxon>
        <taxon>Spermatophyta</taxon>
        <taxon>Magnoliopsida</taxon>
        <taxon>eudicotyledons</taxon>
        <taxon>Gunneridae</taxon>
        <taxon>Pentapetalae</taxon>
        <taxon>rosids</taxon>
        <taxon>fabids</taxon>
        <taxon>Rosales</taxon>
        <taxon>Rosaceae</taxon>
        <taxon>Rosoideae</taxon>
        <taxon>Rosoideae incertae sedis</taxon>
        <taxon>Rosa</taxon>
    </lineage>
</organism>
<dbReference type="InterPro" id="IPR011050">
    <property type="entry name" value="Pectin_lyase_fold/virulence"/>
</dbReference>
<dbReference type="Gramene" id="PRQ60174">
    <property type="protein sequence ID" value="PRQ60174"/>
    <property type="gene ID" value="RchiOBHm_Chr1g0378321"/>
</dbReference>
<dbReference type="Proteomes" id="UP000238479">
    <property type="component" value="Chromosome 1"/>
</dbReference>
<protein>
    <submittedName>
        <fullName evidence="7">Putative polygalacturonase</fullName>
        <ecNumber evidence="7">3.2.1.15</ecNumber>
    </submittedName>
</protein>
<evidence type="ECO:0000256" key="3">
    <source>
        <dbReference type="ARBA" id="ARBA00022512"/>
    </source>
</evidence>
<evidence type="ECO:0000256" key="6">
    <source>
        <dbReference type="RuleBase" id="RU361169"/>
    </source>
</evidence>
<dbReference type="SUPFAM" id="SSF51126">
    <property type="entry name" value="Pectin lyase-like"/>
    <property type="match status" value="1"/>
</dbReference>
<keyword evidence="5 6" id="KW-0326">Glycosidase</keyword>
<dbReference type="EC" id="3.2.1.15" evidence="7"/>
<evidence type="ECO:0000313" key="7">
    <source>
        <dbReference type="EMBL" id="PRQ60174.1"/>
    </source>
</evidence>
<dbReference type="PANTHER" id="PTHR31339:SF12">
    <property type="entry name" value="ENDO-POLYGALACTURONASE-LIKE PROTEIN"/>
    <property type="match status" value="1"/>
</dbReference>
<dbReference type="GO" id="GO:0004650">
    <property type="term" value="F:polygalacturonase activity"/>
    <property type="evidence" value="ECO:0007669"/>
    <property type="project" value="UniProtKB-EC"/>
</dbReference>
<name>A0A2P6SN89_ROSCH</name>
<gene>
    <name evidence="7" type="ORF">RchiOBHm_Chr1g0378321</name>
</gene>